<comment type="caution">
    <text evidence="5">The sequence shown here is derived from an EMBL/GenBank/DDBJ whole genome shotgun (WGS) entry which is preliminary data.</text>
</comment>
<evidence type="ECO:0000259" key="4">
    <source>
        <dbReference type="Pfam" id="PF13193"/>
    </source>
</evidence>
<keyword evidence="2 5" id="KW-0436">Ligase</keyword>
<organism evidence="5 6">
    <name type="scientific">Caldalkalibacillus uzonensis</name>
    <dbReference type="NCBI Taxonomy" id="353224"/>
    <lineage>
        <taxon>Bacteria</taxon>
        <taxon>Bacillati</taxon>
        <taxon>Bacillota</taxon>
        <taxon>Bacilli</taxon>
        <taxon>Bacillales</taxon>
        <taxon>Bacillaceae</taxon>
        <taxon>Caldalkalibacillus</taxon>
    </lineage>
</organism>
<dbReference type="Pfam" id="PF13193">
    <property type="entry name" value="AMP-binding_C"/>
    <property type="match status" value="1"/>
</dbReference>
<feature type="domain" description="AMP-dependent synthetase/ligase" evidence="3">
    <location>
        <begin position="8"/>
        <end position="370"/>
    </location>
</feature>
<keyword evidence="6" id="KW-1185">Reference proteome</keyword>
<sequence length="512" mass="58348">MNLGQLFQFSVYRYPDNIAIVQGDRRVTFAELNQEVNRVASSLQRLGLKKQDRVLVLLKNRIETIVLFWAIQKIGAVFTPINLRLSPEDIHYCINDVEAKFVIFEESSAHTVMQGELSSRPIYIGLNVDNVDVSYTELLNHGSETFYSTLIDDDDISVILYTSGTTGRPKGVPRSHKNEYASTLAHIFQCYYEWHECTLGVMPIYHTMGLRSLIAMVLCNGTFVSMPDFDAHECLNTMVEEKVSCLYLTPTMYHDLVHHPEVKYMTFPSLRTLVYAGAPMSKALIQKCTEIFAPQHFINHYGSTEIYTFTTCSEVTKKPGCAGKPGIHQHIRLVVPDPERKASPLETVKKGEIGEIIVDMSSSEAFKGYWNRPDATASSIKDGWYFTGDLGYVDDEGDLYIVGRIDEMILYGGENIHPQEVERVIQDHPKVEDVVVVGEKDERWGQIVVAYVVPKDDTVSVQELDQYCKQHKQLSNYIRPRKYIFLAELPRTTAGKIAYRKLRDGQYSEYIF</sequence>
<name>A0ABU0CXZ5_9BACI</name>
<dbReference type="PANTHER" id="PTHR43201:SF5">
    <property type="entry name" value="MEDIUM-CHAIN ACYL-COA LIGASE ACSF2, MITOCHONDRIAL"/>
    <property type="match status" value="1"/>
</dbReference>
<dbReference type="SUPFAM" id="SSF56801">
    <property type="entry name" value="Acetyl-CoA synthetase-like"/>
    <property type="match status" value="1"/>
</dbReference>
<dbReference type="InterPro" id="IPR000873">
    <property type="entry name" value="AMP-dep_synth/lig_dom"/>
</dbReference>
<dbReference type="PROSITE" id="PS00455">
    <property type="entry name" value="AMP_BINDING"/>
    <property type="match status" value="1"/>
</dbReference>
<reference evidence="5 6" key="1">
    <citation type="submission" date="2023-07" db="EMBL/GenBank/DDBJ databases">
        <title>Genomic Encyclopedia of Type Strains, Phase IV (KMG-IV): sequencing the most valuable type-strain genomes for metagenomic binning, comparative biology and taxonomic classification.</title>
        <authorList>
            <person name="Goeker M."/>
        </authorList>
    </citation>
    <scope>NUCLEOTIDE SEQUENCE [LARGE SCALE GENOMIC DNA]</scope>
    <source>
        <strain evidence="5 6">DSM 17740</strain>
    </source>
</reference>
<evidence type="ECO:0000256" key="2">
    <source>
        <dbReference type="ARBA" id="ARBA00022598"/>
    </source>
</evidence>
<dbReference type="EMBL" id="JAUSUQ010000027">
    <property type="protein sequence ID" value="MDQ0341004.1"/>
    <property type="molecule type" value="Genomic_DNA"/>
</dbReference>
<evidence type="ECO:0000256" key="1">
    <source>
        <dbReference type="ARBA" id="ARBA00006432"/>
    </source>
</evidence>
<evidence type="ECO:0000313" key="5">
    <source>
        <dbReference type="EMBL" id="MDQ0341004.1"/>
    </source>
</evidence>
<dbReference type="InterPro" id="IPR020845">
    <property type="entry name" value="AMP-binding_CS"/>
</dbReference>
<proteinExistence type="inferred from homology"/>
<protein>
    <submittedName>
        <fullName evidence="5">2-furoate---CoA ligase</fullName>
        <ecNumber evidence="5">6.2.1.31</ecNumber>
    </submittedName>
</protein>
<evidence type="ECO:0000313" key="6">
    <source>
        <dbReference type="Proteomes" id="UP001232445"/>
    </source>
</evidence>
<accession>A0ABU0CXZ5</accession>
<comment type="similarity">
    <text evidence="1">Belongs to the ATP-dependent AMP-binding enzyme family.</text>
</comment>
<dbReference type="RefSeq" id="WP_307343579.1">
    <property type="nucleotide sequence ID" value="NZ_JAUSUQ010000027.1"/>
</dbReference>
<dbReference type="Pfam" id="PF00501">
    <property type="entry name" value="AMP-binding"/>
    <property type="match status" value="1"/>
</dbReference>
<feature type="domain" description="AMP-binding enzyme C-terminal" evidence="4">
    <location>
        <begin position="420"/>
        <end position="496"/>
    </location>
</feature>
<dbReference type="GO" id="GO:0047541">
    <property type="term" value="F:2-furoate-CoA ligase activity"/>
    <property type="evidence" value="ECO:0007669"/>
    <property type="project" value="UniProtKB-EC"/>
</dbReference>
<dbReference type="InterPro" id="IPR025110">
    <property type="entry name" value="AMP-bd_C"/>
</dbReference>
<dbReference type="Proteomes" id="UP001232445">
    <property type="component" value="Unassembled WGS sequence"/>
</dbReference>
<dbReference type="InterPro" id="IPR045851">
    <property type="entry name" value="AMP-bd_C_sf"/>
</dbReference>
<dbReference type="EC" id="6.2.1.31" evidence="5"/>
<dbReference type="InterPro" id="IPR042099">
    <property type="entry name" value="ANL_N_sf"/>
</dbReference>
<gene>
    <name evidence="5" type="ORF">J2S00_003848</name>
</gene>
<evidence type="ECO:0000259" key="3">
    <source>
        <dbReference type="Pfam" id="PF00501"/>
    </source>
</evidence>
<dbReference type="Gene3D" id="3.40.50.12780">
    <property type="entry name" value="N-terminal domain of ligase-like"/>
    <property type="match status" value="1"/>
</dbReference>
<dbReference type="Gene3D" id="3.30.300.30">
    <property type="match status" value="1"/>
</dbReference>
<dbReference type="PANTHER" id="PTHR43201">
    <property type="entry name" value="ACYL-COA SYNTHETASE"/>
    <property type="match status" value="1"/>
</dbReference>